<dbReference type="Proteomes" id="UP001652625">
    <property type="component" value="Chromosome 07"/>
</dbReference>
<keyword evidence="3" id="KW-0633">Potassium transport</keyword>
<keyword evidence="7" id="KW-0630">Potassium</keyword>
<dbReference type="InterPro" id="IPR003968">
    <property type="entry name" value="K_chnl_volt-dep_Kv"/>
</dbReference>
<evidence type="ECO:0000256" key="1">
    <source>
        <dbReference type="ARBA" id="ARBA00004141"/>
    </source>
</evidence>
<evidence type="ECO:0000256" key="10">
    <source>
        <dbReference type="ARBA" id="ARBA00023136"/>
    </source>
</evidence>
<dbReference type="InterPro" id="IPR003974">
    <property type="entry name" value="K_chnl_volt-dep_Kv3"/>
</dbReference>
<name>A0ABM4C714_HYDVU</name>
<dbReference type="InterPro" id="IPR011333">
    <property type="entry name" value="SKP1/BTB/POZ_sf"/>
</dbReference>
<dbReference type="SUPFAM" id="SSF81324">
    <property type="entry name" value="Voltage-gated potassium channels"/>
    <property type="match status" value="1"/>
</dbReference>
<dbReference type="PRINTS" id="PR01491">
    <property type="entry name" value="KVCHANNEL"/>
</dbReference>
<feature type="transmembrane region" description="Helical" evidence="12">
    <location>
        <begin position="366"/>
        <end position="391"/>
    </location>
</feature>
<dbReference type="SMART" id="SM00225">
    <property type="entry name" value="BTB"/>
    <property type="match status" value="1"/>
</dbReference>
<gene>
    <name evidence="15" type="primary">LOC100198109</name>
</gene>
<dbReference type="RefSeq" id="XP_065657374.1">
    <property type="nucleotide sequence ID" value="XM_065801302.1"/>
</dbReference>
<feature type="transmembrane region" description="Helical" evidence="12">
    <location>
        <begin position="243"/>
        <end position="260"/>
    </location>
</feature>
<keyword evidence="4 12" id="KW-0812">Transmembrane</keyword>
<evidence type="ECO:0000256" key="9">
    <source>
        <dbReference type="ARBA" id="ARBA00023065"/>
    </source>
</evidence>
<comment type="subcellular location">
    <subcellularLocation>
        <location evidence="1">Membrane</location>
        <topology evidence="1">Multi-pass membrane protein</topology>
    </subcellularLocation>
</comment>
<keyword evidence="5" id="KW-0631">Potassium channel</keyword>
<evidence type="ECO:0000256" key="2">
    <source>
        <dbReference type="ARBA" id="ARBA00022448"/>
    </source>
</evidence>
<dbReference type="InterPro" id="IPR005821">
    <property type="entry name" value="Ion_trans_dom"/>
</dbReference>
<evidence type="ECO:0000256" key="12">
    <source>
        <dbReference type="SAM" id="Phobius"/>
    </source>
</evidence>
<keyword evidence="2" id="KW-0813">Transport</keyword>
<dbReference type="Gene3D" id="3.30.710.10">
    <property type="entry name" value="Potassium Channel Kv1.1, Chain A"/>
    <property type="match status" value="1"/>
</dbReference>
<keyword evidence="14" id="KW-1185">Reference proteome</keyword>
<dbReference type="Gene3D" id="1.20.120.350">
    <property type="entry name" value="Voltage-gated potassium channels. Chain C"/>
    <property type="match status" value="1"/>
</dbReference>
<organism evidence="14 15">
    <name type="scientific">Hydra vulgaris</name>
    <name type="common">Hydra</name>
    <name type="synonym">Hydra attenuata</name>
    <dbReference type="NCBI Taxonomy" id="6087"/>
    <lineage>
        <taxon>Eukaryota</taxon>
        <taxon>Metazoa</taxon>
        <taxon>Cnidaria</taxon>
        <taxon>Hydrozoa</taxon>
        <taxon>Hydroidolina</taxon>
        <taxon>Anthoathecata</taxon>
        <taxon>Aplanulata</taxon>
        <taxon>Hydridae</taxon>
        <taxon>Hydra</taxon>
    </lineage>
</organism>
<evidence type="ECO:0000256" key="11">
    <source>
        <dbReference type="ARBA" id="ARBA00023303"/>
    </source>
</evidence>
<dbReference type="CDD" id="cd18379">
    <property type="entry name" value="BTB_POZ_Kv3_KCNC"/>
    <property type="match status" value="1"/>
</dbReference>
<evidence type="ECO:0000259" key="13">
    <source>
        <dbReference type="SMART" id="SM00225"/>
    </source>
</evidence>
<evidence type="ECO:0000313" key="14">
    <source>
        <dbReference type="Proteomes" id="UP001652625"/>
    </source>
</evidence>
<keyword evidence="10 12" id="KW-0472">Membrane</keyword>
<dbReference type="InterPro" id="IPR000210">
    <property type="entry name" value="BTB/POZ_dom"/>
</dbReference>
<evidence type="ECO:0000313" key="15">
    <source>
        <dbReference type="RefSeq" id="XP_065657374.1"/>
    </source>
</evidence>
<dbReference type="PRINTS" id="PR01498">
    <property type="entry name" value="SHAWCHANNEL"/>
</dbReference>
<evidence type="ECO:0000256" key="3">
    <source>
        <dbReference type="ARBA" id="ARBA00022538"/>
    </source>
</evidence>
<dbReference type="Pfam" id="PF00520">
    <property type="entry name" value="Ion_trans"/>
    <property type="match status" value="1"/>
</dbReference>
<reference evidence="15" key="1">
    <citation type="submission" date="2025-08" db="UniProtKB">
        <authorList>
            <consortium name="RefSeq"/>
        </authorList>
    </citation>
    <scope>IDENTIFICATION</scope>
</reference>
<evidence type="ECO:0000256" key="6">
    <source>
        <dbReference type="ARBA" id="ARBA00022882"/>
    </source>
</evidence>
<dbReference type="Gene3D" id="1.10.287.70">
    <property type="match status" value="1"/>
</dbReference>
<dbReference type="SUPFAM" id="SSF54695">
    <property type="entry name" value="POZ domain"/>
    <property type="match status" value="1"/>
</dbReference>
<dbReference type="PRINTS" id="PR00169">
    <property type="entry name" value="KCHANNEL"/>
</dbReference>
<keyword evidence="9" id="KW-0406">Ion transport</keyword>
<keyword evidence="8 12" id="KW-1133">Transmembrane helix</keyword>
<evidence type="ECO:0000256" key="7">
    <source>
        <dbReference type="ARBA" id="ARBA00022958"/>
    </source>
</evidence>
<dbReference type="InterPro" id="IPR027359">
    <property type="entry name" value="Volt_channel_dom_sf"/>
</dbReference>
<sequence>MSSRDGRKEYEKNKSLNKDRVIINVGGSRHECYISTIQNFPDTRLFWIAETATAMSDYNMQPNEFFFDRHAGCFENILNYCRTGKLHCPNDVCGPLFEEELAFWGIDELNMQPCCWATYSQYRDVSENLKFINEGNKNVTEKVKFSSKGGNFCHQGFLKSIFNTIWKFLEVPQKNFLTKAIASIHIFIVLLSIATFCLETDETFNKNKTMFNNFEKGYCVIFTFDIVLRFLCCPSIIEHLKDFLTWIDIFSLLPLYFDFWMESSGIGFLKSLRLLRIFRLLRFFRNLRSMLVFAETLKASMEQLMLLVLVLFIPMVVFATLAYYAEKDTVNSNFKSIPRSFWWAIITLSTVGYGDISPTTVVGKLIGAICAAFGILMVALPISVIGNNYSFYYSYAKSSMKLPKQECRKLIDADRILRRRSNAVSSMEVTSSESVTNSNSDSGLCKSRRYALRYVPSIEMVRKSSVSTVHNDSTKSYSSSKQTLKIDNFNRTNGEVFSAENNNEVGMHDKETIKSLEIHSEKTNTKLLDTTVVQKTSSIKDLKFFKSKKSTQRTLSCVERAVIRKRSLSNFSRSLQEHKVVKKSLSSKYSFPSSQELKLKQELENKKNQEKKIIHLNMPQYKRRRLSNQDREEICRKINSSAYIKKELNEQEYRKMSLVKQDLGQNEVVAWFDFFKQNNEEMFKIDIS</sequence>
<proteinExistence type="predicted"/>
<feature type="transmembrane region" description="Helical" evidence="12">
    <location>
        <begin position="337"/>
        <end position="354"/>
    </location>
</feature>
<evidence type="ECO:0000256" key="4">
    <source>
        <dbReference type="ARBA" id="ARBA00022692"/>
    </source>
</evidence>
<dbReference type="Pfam" id="PF02214">
    <property type="entry name" value="BTB_2"/>
    <property type="match status" value="1"/>
</dbReference>
<dbReference type="PANTHER" id="PTHR11537">
    <property type="entry name" value="VOLTAGE-GATED POTASSIUM CHANNEL"/>
    <property type="match status" value="1"/>
</dbReference>
<dbReference type="PANTHER" id="PTHR11537:SF252">
    <property type="entry name" value="POTASSIUM VOLTAGE-GATED CHANNEL PROTEIN SHAW"/>
    <property type="match status" value="1"/>
</dbReference>
<accession>A0ABM4C714</accession>
<dbReference type="InterPro" id="IPR003131">
    <property type="entry name" value="T1-type_BTB"/>
</dbReference>
<keyword evidence="11" id="KW-0407">Ion channel</keyword>
<dbReference type="GeneID" id="100198109"/>
<evidence type="ECO:0000256" key="5">
    <source>
        <dbReference type="ARBA" id="ARBA00022826"/>
    </source>
</evidence>
<keyword evidence="6" id="KW-0851">Voltage-gated channel</keyword>
<dbReference type="InterPro" id="IPR028325">
    <property type="entry name" value="VG_K_chnl"/>
</dbReference>
<feature type="domain" description="BTB" evidence="13">
    <location>
        <begin position="19"/>
        <end position="122"/>
    </location>
</feature>
<feature type="transmembrane region" description="Helical" evidence="12">
    <location>
        <begin position="304"/>
        <end position="325"/>
    </location>
</feature>
<feature type="transmembrane region" description="Helical" evidence="12">
    <location>
        <begin position="218"/>
        <end position="237"/>
    </location>
</feature>
<feature type="transmembrane region" description="Helical" evidence="12">
    <location>
        <begin position="180"/>
        <end position="198"/>
    </location>
</feature>
<evidence type="ECO:0000256" key="8">
    <source>
        <dbReference type="ARBA" id="ARBA00022989"/>
    </source>
</evidence>
<protein>
    <submittedName>
        <fullName evidence="15">Potassium voltage-gated channel subfamily C member 1 isoform X1</fullName>
    </submittedName>
</protein>